<proteinExistence type="inferred from homology"/>
<dbReference type="Gene3D" id="1.10.287.470">
    <property type="entry name" value="Helix hairpin bin"/>
    <property type="match status" value="1"/>
</dbReference>
<sequence>MSIRRALILLTVLTILLPIIVFGSQQAPGTEASAVSLDDLQLYRVERGTVELSVSALGSIEADAVANLSVQTAGRVAEVYVQNGDYVLAGDTLLALDNTPQRLNYEQALLAVQRAELEMQDLMEPDESQIRMAQASVDSAYGAYISIANAVSEDDLRAAQLSYEQAQSAAEELRIERDRIGGQFGGDSIEYTSADARYGEATFNTEVARLQLESLRTQTAPQAGAAYQRYLQAQRELERIQAGPTQIELDSATASIQRAQSQLEDAETAYDRTILQAPFDGIVAAIMPEIGSLVAPGVTVMTLTDVDPLSLTVLVDEIDVGLVAEGGMAQVVLDALPDVTFPATVIQIGDFGVDTAGIVNYPVDISLDVTDPRVRVGMTAEATIIADAQADVLLVPNQFLRIDRDQEGIAYVEVLQEDNTLQEVMVSLGLQGQEYSEITDGLVEGDLIAIEVRGSGLSTFLED</sequence>
<dbReference type="GO" id="GO:0030313">
    <property type="term" value="C:cell envelope"/>
    <property type="evidence" value="ECO:0007669"/>
    <property type="project" value="UniProtKB-SubCell"/>
</dbReference>
<dbReference type="PRINTS" id="PR01490">
    <property type="entry name" value="RTXTOXIND"/>
</dbReference>
<keyword evidence="6" id="KW-1185">Reference proteome</keyword>
<accession>A0A7S8E6V4</accession>
<dbReference type="Gene3D" id="2.40.420.20">
    <property type="match status" value="1"/>
</dbReference>
<keyword evidence="3 4" id="KW-0175">Coiled coil</keyword>
<dbReference type="AlphaFoldDB" id="A0A7S8E6V4"/>
<reference evidence="5 6" key="1">
    <citation type="submission" date="2020-02" db="EMBL/GenBank/DDBJ databases">
        <authorList>
            <person name="Zheng R.K."/>
            <person name="Sun C.M."/>
        </authorList>
    </citation>
    <scope>NUCLEOTIDE SEQUENCE [LARGE SCALE GENOMIC DNA]</scope>
    <source>
        <strain evidence="6">rifampicinis</strain>
    </source>
</reference>
<dbReference type="Gene3D" id="2.40.50.100">
    <property type="match status" value="1"/>
</dbReference>
<dbReference type="PANTHER" id="PTHR32347">
    <property type="entry name" value="EFFLUX SYSTEM COMPONENT YKNX-RELATED"/>
    <property type="match status" value="1"/>
</dbReference>
<dbReference type="Proteomes" id="UP000594468">
    <property type="component" value="Chromosome"/>
</dbReference>
<dbReference type="GO" id="GO:0016020">
    <property type="term" value="C:membrane"/>
    <property type="evidence" value="ECO:0007669"/>
    <property type="project" value="InterPro"/>
</dbReference>
<dbReference type="KEGG" id="pmet:G4Y79_17470"/>
<evidence type="ECO:0000256" key="1">
    <source>
        <dbReference type="ARBA" id="ARBA00004196"/>
    </source>
</evidence>
<comment type="similarity">
    <text evidence="2">Belongs to the membrane fusion protein (MFP) (TC 8.A.1) family.</text>
</comment>
<feature type="coiled-coil region" evidence="4">
    <location>
        <begin position="249"/>
        <end position="276"/>
    </location>
</feature>
<organism evidence="5 6">
    <name type="scientific">Phototrophicus methaneseepsis</name>
    <dbReference type="NCBI Taxonomy" id="2710758"/>
    <lineage>
        <taxon>Bacteria</taxon>
        <taxon>Bacillati</taxon>
        <taxon>Chloroflexota</taxon>
        <taxon>Candidatus Thermofontia</taxon>
        <taxon>Phototrophicales</taxon>
        <taxon>Phototrophicaceae</taxon>
        <taxon>Phototrophicus</taxon>
    </lineage>
</organism>
<comment type="subcellular location">
    <subcellularLocation>
        <location evidence="1">Cell envelope</location>
    </subcellularLocation>
</comment>
<gene>
    <name evidence="5" type="ORF">G4Y79_17470</name>
</gene>
<dbReference type="InterPro" id="IPR050465">
    <property type="entry name" value="UPF0194_transport"/>
</dbReference>
<dbReference type="NCBIfam" id="TIGR01730">
    <property type="entry name" value="RND_mfp"/>
    <property type="match status" value="1"/>
</dbReference>
<evidence type="ECO:0000313" key="6">
    <source>
        <dbReference type="Proteomes" id="UP000594468"/>
    </source>
</evidence>
<dbReference type="EMBL" id="CP062983">
    <property type="protein sequence ID" value="QPC81468.1"/>
    <property type="molecule type" value="Genomic_DNA"/>
</dbReference>
<dbReference type="RefSeq" id="WP_195169541.1">
    <property type="nucleotide sequence ID" value="NZ_CP062983.1"/>
</dbReference>
<evidence type="ECO:0000256" key="4">
    <source>
        <dbReference type="SAM" id="Coils"/>
    </source>
</evidence>
<feature type="coiled-coil region" evidence="4">
    <location>
        <begin position="156"/>
        <end position="183"/>
    </location>
</feature>
<evidence type="ECO:0000256" key="3">
    <source>
        <dbReference type="ARBA" id="ARBA00023054"/>
    </source>
</evidence>
<dbReference type="SUPFAM" id="SSF111369">
    <property type="entry name" value="HlyD-like secretion proteins"/>
    <property type="match status" value="2"/>
</dbReference>
<dbReference type="GO" id="GO:0022857">
    <property type="term" value="F:transmembrane transporter activity"/>
    <property type="evidence" value="ECO:0007669"/>
    <property type="project" value="InterPro"/>
</dbReference>
<dbReference type="Gene3D" id="2.40.30.170">
    <property type="match status" value="1"/>
</dbReference>
<evidence type="ECO:0000313" key="5">
    <source>
        <dbReference type="EMBL" id="QPC81468.1"/>
    </source>
</evidence>
<dbReference type="InterPro" id="IPR006143">
    <property type="entry name" value="RND_pump_MFP"/>
</dbReference>
<name>A0A7S8E6V4_9CHLR</name>
<evidence type="ECO:0000256" key="2">
    <source>
        <dbReference type="ARBA" id="ARBA00009477"/>
    </source>
</evidence>
<protein>
    <submittedName>
        <fullName evidence="5">Efflux RND transporter periplasmic adaptor subunit</fullName>
    </submittedName>
</protein>
<dbReference type="PANTHER" id="PTHR32347:SF23">
    <property type="entry name" value="BLL5650 PROTEIN"/>
    <property type="match status" value="1"/>
</dbReference>